<dbReference type="InterPro" id="IPR037062">
    <property type="entry name" value="Malic_N_dom_sf"/>
</dbReference>
<dbReference type="InterPro" id="IPR046346">
    <property type="entry name" value="Aminoacid_DH-like_N_sf"/>
</dbReference>
<dbReference type="CDD" id="cd05311">
    <property type="entry name" value="NAD_bind_2_malic_enz"/>
    <property type="match status" value="1"/>
</dbReference>
<comment type="caution">
    <text evidence="7">The sequence shown here is derived from an EMBL/GenBank/DDBJ whole genome shotgun (WGS) entry which is preliminary data.</text>
</comment>
<evidence type="ECO:0000259" key="6">
    <source>
        <dbReference type="SMART" id="SM01274"/>
    </source>
</evidence>
<comment type="similarity">
    <text evidence="2">In the C-terminal section; belongs to the phosphate acetyltransferase and butyryltransferase family.</text>
</comment>
<dbReference type="SUPFAM" id="SSF53223">
    <property type="entry name" value="Aminoacid dehydrogenase-like, N-terminal domain"/>
    <property type="match status" value="1"/>
</dbReference>
<name>A0ABV7IWZ2_9RHOB</name>
<accession>A0ABV7IWZ2</accession>
<sequence>MEEARHDNARQAALDYHEFPKPGKLEIRATKPLANGRDLSRAYSPGVAEACLEIKADPATASRYTARGNLVAVVTNGTAVLGLGNIGALASKPVMEGKAVLFKKFANIDCFDIELNEPDPYKLADIVCALEPTFGAINLEDIKAPDCFIVEQLCRERMKIPVFHDDQHGTAIVVGAAATNALHVAGKNFADIKVVSTGGGAAGIACLNMLLKLGVKRENVWLCDLAGLVYKDRNEQMTEQKAAYAQGTTAASLAEVIQGADLFLGLSGPGVLTPEMVAKMAPRPIIFALANPNPEIMPDAVRAVAPDAIMATGRSDFPNQVNNVLCFPFIFRGALDVGATVINDAMQLACIDGIAALARATTSAEAAAAYSTEKLTFGADYLIPKPFDPRLIGVVASAVAKAAMETGVATRPITDLDAYREKLNGSVFKSALIMRPVFEAAATVSRRIIFAEGEDERVLRAANAMLEEMTDKPILIGRPDVIATRCERAGLPIRPDKDFEIINPESDHRYRDYWGSYHELMARQGVTPDIARAVMRTNTTAIAGIAVHRGDADSMICGTFGQYLWHLGYVRQILARDGLHPRAALSLMILEDGPLFIADTQINAVPSAAQIAETVIGAVRHAKRFGVEPKVALCSHSSFGNLDSDSGRRMRDALEILDAREVDFTYEGEMNADAALDPELRARIFPGSRMQGPANVLVFAYSDAASTARNMLKLKAGGLEVGPILMGMGNRAHIATPSITARGLLNMSAIAGTPVAHYG</sequence>
<dbReference type="InterPro" id="IPR051674">
    <property type="entry name" value="Malate_Decarboxylase"/>
</dbReference>
<dbReference type="RefSeq" id="WP_380072655.1">
    <property type="nucleotide sequence ID" value="NZ_JBHRTO010000001.1"/>
</dbReference>
<dbReference type="Gene3D" id="3.40.50.10380">
    <property type="entry name" value="Malic enzyme, N-terminal domain"/>
    <property type="match status" value="1"/>
</dbReference>
<reference evidence="8" key="1">
    <citation type="journal article" date="2019" name="Int. J. Syst. Evol. Microbiol.">
        <title>The Global Catalogue of Microorganisms (GCM) 10K type strain sequencing project: providing services to taxonomists for standard genome sequencing and annotation.</title>
        <authorList>
            <consortium name="The Broad Institute Genomics Platform"/>
            <consortium name="The Broad Institute Genome Sequencing Center for Infectious Disease"/>
            <person name="Wu L."/>
            <person name="Ma J."/>
        </authorList>
    </citation>
    <scope>NUCLEOTIDE SEQUENCE [LARGE SCALE GENOMIC DNA]</scope>
    <source>
        <strain evidence="8">KCTC 52039</strain>
    </source>
</reference>
<evidence type="ECO:0000259" key="5">
    <source>
        <dbReference type="SMART" id="SM00919"/>
    </source>
</evidence>
<dbReference type="Gene3D" id="3.40.50.10950">
    <property type="match status" value="1"/>
</dbReference>
<dbReference type="InterPro" id="IPR042112">
    <property type="entry name" value="P_AcTrfase_dom2"/>
</dbReference>
<dbReference type="InterPro" id="IPR012301">
    <property type="entry name" value="Malic_N_dom"/>
</dbReference>
<dbReference type="SUPFAM" id="SSF51735">
    <property type="entry name" value="NAD(P)-binding Rossmann-fold domains"/>
    <property type="match status" value="1"/>
</dbReference>
<dbReference type="InterPro" id="IPR036291">
    <property type="entry name" value="NAD(P)-bd_dom_sf"/>
</dbReference>
<dbReference type="InterPro" id="IPR042113">
    <property type="entry name" value="P_AcTrfase_dom1"/>
</dbReference>
<dbReference type="SMART" id="SM01274">
    <property type="entry name" value="malic"/>
    <property type="match status" value="1"/>
</dbReference>
<evidence type="ECO:0000256" key="3">
    <source>
        <dbReference type="ARBA" id="ARBA00023002"/>
    </source>
</evidence>
<evidence type="ECO:0000256" key="2">
    <source>
        <dbReference type="ARBA" id="ARBA00008756"/>
    </source>
</evidence>
<dbReference type="Gene3D" id="3.40.50.10750">
    <property type="entry name" value="Isocitrate/Isopropylmalate dehydrogenase-like"/>
    <property type="match status" value="1"/>
</dbReference>
<dbReference type="PIRSF" id="PIRSF036684">
    <property type="entry name" value="ME_PTA"/>
    <property type="match status" value="1"/>
</dbReference>
<evidence type="ECO:0000313" key="7">
    <source>
        <dbReference type="EMBL" id="MFC3181041.1"/>
    </source>
</evidence>
<keyword evidence="3" id="KW-0560">Oxidoreductase</keyword>
<dbReference type="PANTHER" id="PTHR43237">
    <property type="entry name" value="NADP-DEPENDENT MALIC ENZYME"/>
    <property type="match status" value="1"/>
</dbReference>
<dbReference type="PANTHER" id="PTHR43237:SF4">
    <property type="entry name" value="NADP-DEPENDENT MALIC ENZYME"/>
    <property type="match status" value="1"/>
</dbReference>
<evidence type="ECO:0000256" key="4">
    <source>
        <dbReference type="ARBA" id="ARBA00023268"/>
    </source>
</evidence>
<dbReference type="Pfam" id="PF01515">
    <property type="entry name" value="PTA_PTB"/>
    <property type="match status" value="1"/>
</dbReference>
<feature type="domain" description="Malic enzyme NAD-binding" evidence="5">
    <location>
        <begin position="167"/>
        <end position="404"/>
    </location>
</feature>
<evidence type="ECO:0000256" key="1">
    <source>
        <dbReference type="ARBA" id="ARBA00007686"/>
    </source>
</evidence>
<dbReference type="InterPro" id="IPR002505">
    <property type="entry name" value="PTA_PTB"/>
</dbReference>
<organism evidence="7 8">
    <name type="scientific">Cypionkella sinensis</name>
    <dbReference type="NCBI Taxonomy" id="1756043"/>
    <lineage>
        <taxon>Bacteria</taxon>
        <taxon>Pseudomonadati</taxon>
        <taxon>Pseudomonadota</taxon>
        <taxon>Alphaproteobacteria</taxon>
        <taxon>Rhodobacterales</taxon>
        <taxon>Paracoccaceae</taxon>
        <taxon>Cypionkella</taxon>
    </lineage>
</organism>
<gene>
    <name evidence="7" type="ORF">ACFOGH_08580</name>
</gene>
<comment type="similarity">
    <text evidence="1">In the N-terminal section; belongs to the malic enzymes family.</text>
</comment>
<keyword evidence="8" id="KW-1185">Reference proteome</keyword>
<dbReference type="EMBL" id="JBHRTO010000001">
    <property type="protein sequence ID" value="MFC3181041.1"/>
    <property type="molecule type" value="Genomic_DNA"/>
</dbReference>
<dbReference type="InterPro" id="IPR012188">
    <property type="entry name" value="ME_PTA"/>
</dbReference>
<dbReference type="SUPFAM" id="SSF53659">
    <property type="entry name" value="Isocitrate/Isopropylmalate dehydrogenase-like"/>
    <property type="match status" value="1"/>
</dbReference>
<evidence type="ECO:0000313" key="8">
    <source>
        <dbReference type="Proteomes" id="UP001595547"/>
    </source>
</evidence>
<dbReference type="InterPro" id="IPR045213">
    <property type="entry name" value="Malic_NAD-bd_bact_type"/>
</dbReference>
<protein>
    <submittedName>
        <fullName evidence="7">NADP-dependent malic enzyme</fullName>
    </submittedName>
</protein>
<proteinExistence type="inferred from homology"/>
<dbReference type="SMART" id="SM00919">
    <property type="entry name" value="Malic_M"/>
    <property type="match status" value="1"/>
</dbReference>
<dbReference type="Proteomes" id="UP001595547">
    <property type="component" value="Unassembled WGS sequence"/>
</dbReference>
<feature type="domain" description="Malic enzyme N-terminal" evidence="6">
    <location>
        <begin position="22"/>
        <end position="155"/>
    </location>
</feature>
<keyword evidence="4" id="KW-0511">Multifunctional enzyme</keyword>
<dbReference type="Pfam" id="PF03949">
    <property type="entry name" value="Malic_M"/>
    <property type="match status" value="1"/>
</dbReference>
<dbReference type="InterPro" id="IPR012302">
    <property type="entry name" value="Malic_NAD-bd"/>
</dbReference>
<dbReference type="Gene3D" id="3.40.50.720">
    <property type="entry name" value="NAD(P)-binding Rossmann-like Domain"/>
    <property type="match status" value="1"/>
</dbReference>
<dbReference type="Pfam" id="PF00390">
    <property type="entry name" value="malic"/>
    <property type="match status" value="1"/>
</dbReference>